<keyword evidence="2 6" id="KW-0378">Hydrolase</keyword>
<dbReference type="Gene3D" id="3.40.50.1000">
    <property type="entry name" value="HAD superfamily/HAD-like"/>
    <property type="match status" value="1"/>
</dbReference>
<evidence type="ECO:0000256" key="1">
    <source>
        <dbReference type="ARBA" id="ARBA00022723"/>
    </source>
</evidence>
<dbReference type="InterPro" id="IPR023214">
    <property type="entry name" value="HAD_sf"/>
</dbReference>
<dbReference type="Proteomes" id="UP000256321">
    <property type="component" value="Unassembled WGS sequence"/>
</dbReference>
<dbReference type="NCBIfam" id="TIGR01490">
    <property type="entry name" value="HAD-SF-IB-hyp1"/>
    <property type="match status" value="1"/>
</dbReference>
<comment type="caution">
    <text evidence="6">The sequence shown here is derived from an EMBL/GenBank/DDBJ whole genome shotgun (WGS) entry which is preliminary data.</text>
</comment>
<evidence type="ECO:0000313" key="7">
    <source>
        <dbReference type="Proteomes" id="UP000256321"/>
    </source>
</evidence>
<dbReference type="GO" id="GO:0046872">
    <property type="term" value="F:metal ion binding"/>
    <property type="evidence" value="ECO:0007669"/>
    <property type="project" value="UniProtKB-KW"/>
</dbReference>
<gene>
    <name evidence="6" type="ORF">DWU89_18105</name>
    <name evidence="5" type="ORF">H8784_17670</name>
</gene>
<dbReference type="NCBIfam" id="TIGR01488">
    <property type="entry name" value="HAD-SF-IB"/>
    <property type="match status" value="1"/>
</dbReference>
<evidence type="ECO:0000313" key="6">
    <source>
        <dbReference type="EMBL" id="RDU47735.1"/>
    </source>
</evidence>
<protein>
    <submittedName>
        <fullName evidence="6">HAD-IB family hydrolase</fullName>
    </submittedName>
</protein>
<organism evidence="6 7">
    <name type="scientific">Parabacteroides acidifaciens</name>
    <dbReference type="NCBI Taxonomy" id="2290935"/>
    <lineage>
        <taxon>Bacteria</taxon>
        <taxon>Pseudomonadati</taxon>
        <taxon>Bacteroidota</taxon>
        <taxon>Bacteroidia</taxon>
        <taxon>Bacteroidales</taxon>
        <taxon>Tannerellaceae</taxon>
        <taxon>Parabacteroides</taxon>
    </lineage>
</organism>
<keyword evidence="3" id="KW-0460">Magnesium</keyword>
<dbReference type="EMBL" id="JACRTI010000063">
    <property type="protein sequence ID" value="MBC8603542.1"/>
    <property type="molecule type" value="Genomic_DNA"/>
</dbReference>
<dbReference type="RefSeq" id="WP_115501036.1">
    <property type="nucleotide sequence ID" value="NZ_JACRTI010000063.1"/>
</dbReference>
<evidence type="ECO:0000256" key="4">
    <source>
        <dbReference type="SAM" id="Phobius"/>
    </source>
</evidence>
<dbReference type="GO" id="GO:0016787">
    <property type="term" value="F:hydrolase activity"/>
    <property type="evidence" value="ECO:0007669"/>
    <property type="project" value="UniProtKB-KW"/>
</dbReference>
<dbReference type="InterPro" id="IPR050582">
    <property type="entry name" value="HAD-like_SerB"/>
</dbReference>
<keyword evidence="8" id="KW-1185">Reference proteome</keyword>
<dbReference type="EMBL" id="QREV01000063">
    <property type="protein sequence ID" value="RDU47735.1"/>
    <property type="molecule type" value="Genomic_DNA"/>
</dbReference>
<name>A0A3D8H9P8_9BACT</name>
<dbReference type="Gene3D" id="1.20.1440.100">
    <property type="entry name" value="SG protein - dephosphorylation function"/>
    <property type="match status" value="1"/>
</dbReference>
<evidence type="ECO:0000256" key="2">
    <source>
        <dbReference type="ARBA" id="ARBA00022801"/>
    </source>
</evidence>
<keyword evidence="4" id="KW-0472">Membrane</keyword>
<feature type="transmembrane region" description="Helical" evidence="4">
    <location>
        <begin position="31"/>
        <end position="50"/>
    </location>
</feature>
<dbReference type="SUPFAM" id="SSF56784">
    <property type="entry name" value="HAD-like"/>
    <property type="match status" value="1"/>
</dbReference>
<keyword evidence="1" id="KW-0479">Metal-binding</keyword>
<dbReference type="Proteomes" id="UP000629596">
    <property type="component" value="Unassembled WGS sequence"/>
</dbReference>
<proteinExistence type="predicted"/>
<dbReference type="InterPro" id="IPR006385">
    <property type="entry name" value="HAD_hydro_SerB1"/>
</dbReference>
<evidence type="ECO:0000313" key="5">
    <source>
        <dbReference type="EMBL" id="MBC8603542.1"/>
    </source>
</evidence>
<reference evidence="5 8" key="2">
    <citation type="submission" date="2020-08" db="EMBL/GenBank/DDBJ databases">
        <title>Genome public.</title>
        <authorList>
            <person name="Liu C."/>
            <person name="Sun Q."/>
        </authorList>
    </citation>
    <scope>NUCLEOTIDE SEQUENCE [LARGE SCALE GENOMIC DNA]</scope>
    <source>
        <strain evidence="5 8">426_9</strain>
    </source>
</reference>
<dbReference type="InterPro" id="IPR036412">
    <property type="entry name" value="HAD-like_sf"/>
</dbReference>
<evidence type="ECO:0000256" key="3">
    <source>
        <dbReference type="ARBA" id="ARBA00022842"/>
    </source>
</evidence>
<keyword evidence="4" id="KW-1133">Transmembrane helix</keyword>
<dbReference type="Pfam" id="PF12710">
    <property type="entry name" value="HAD"/>
    <property type="match status" value="1"/>
</dbReference>
<reference evidence="6 7" key="1">
    <citation type="submission" date="2018-07" db="EMBL/GenBank/DDBJ databases">
        <title>Parabacteroides acidifaciens nov. sp., isolated from human feces.</title>
        <authorList>
            <person name="Wang Y.J."/>
        </authorList>
    </citation>
    <scope>NUCLEOTIDE SEQUENCE [LARGE SCALE GENOMIC DNA]</scope>
    <source>
        <strain evidence="6 7">426-9</strain>
    </source>
</reference>
<dbReference type="PANTHER" id="PTHR43344">
    <property type="entry name" value="PHOSPHOSERINE PHOSPHATASE"/>
    <property type="match status" value="1"/>
</dbReference>
<dbReference type="AlphaFoldDB" id="A0A3D8H9P8"/>
<sequence>MPIAVFDFDGTIISRDSLPDFLMRTCGRTAFILRLPLIIILKLTALTGILSTHRAKELVFSSFLRGMSVADFRQACLRYAARIPELVYPAALEEIRKHQEKGDKVVIISASVPDWIRPWAETVGIRQVEGTELEVEGGVLTGRFSTPNCKGTEKVRRLRKLYPDVISETLYVYGDSSGDKELLAIADVPHYKPFNKRQR</sequence>
<evidence type="ECO:0000313" key="8">
    <source>
        <dbReference type="Proteomes" id="UP000629596"/>
    </source>
</evidence>
<keyword evidence="4" id="KW-0812">Transmembrane</keyword>
<dbReference type="PANTHER" id="PTHR43344:SF13">
    <property type="entry name" value="PHOSPHATASE RV3661-RELATED"/>
    <property type="match status" value="1"/>
</dbReference>
<accession>A0A3D8H9P8</accession>